<dbReference type="Proteomes" id="UP001244341">
    <property type="component" value="Chromosome 9b"/>
</dbReference>
<keyword evidence="5" id="KW-0963">Cytoplasm</keyword>
<protein>
    <recommendedName>
        <fullName evidence="4">4-alpha-glucanotransferase</fullName>
        <ecNumber evidence="4">2.4.1.25</ecNumber>
    </recommendedName>
    <alternativeName>
        <fullName evidence="9">Amylomaltase</fullName>
    </alternativeName>
    <alternativeName>
        <fullName evidence="10">Disproportionating enzyme</fullName>
    </alternativeName>
</protein>
<accession>A0ABY8U9V4</accession>
<dbReference type="SUPFAM" id="SSF51445">
    <property type="entry name" value="(Trans)glycosidases"/>
    <property type="match status" value="1"/>
</dbReference>
<keyword evidence="8" id="KW-0119">Carbohydrate metabolism</keyword>
<dbReference type="InterPro" id="IPR017853">
    <property type="entry name" value="GH"/>
</dbReference>
<keyword evidence="6" id="KW-0328">Glycosyltransferase</keyword>
<dbReference type="InterPro" id="IPR003385">
    <property type="entry name" value="Glyco_hydro_77"/>
</dbReference>
<proteinExistence type="inferred from homology"/>
<evidence type="ECO:0000256" key="2">
    <source>
        <dbReference type="ARBA" id="ARBA00004496"/>
    </source>
</evidence>
<evidence type="ECO:0000313" key="12">
    <source>
        <dbReference type="Proteomes" id="UP001244341"/>
    </source>
</evidence>
<evidence type="ECO:0000256" key="1">
    <source>
        <dbReference type="ARBA" id="ARBA00000439"/>
    </source>
</evidence>
<dbReference type="EC" id="2.4.1.25" evidence="4"/>
<keyword evidence="7" id="KW-0808">Transferase</keyword>
<dbReference type="Pfam" id="PF02446">
    <property type="entry name" value="Glyco_hydro_77"/>
    <property type="match status" value="1"/>
</dbReference>
<evidence type="ECO:0000256" key="9">
    <source>
        <dbReference type="ARBA" id="ARBA00031423"/>
    </source>
</evidence>
<evidence type="ECO:0000256" key="8">
    <source>
        <dbReference type="ARBA" id="ARBA00023277"/>
    </source>
</evidence>
<dbReference type="PANTHER" id="PTHR32518:SF3">
    <property type="entry name" value="4-ALPHA-GLUCANOTRANSFERASE"/>
    <property type="match status" value="1"/>
</dbReference>
<reference evidence="11 12" key="1">
    <citation type="submission" date="2023-05" db="EMBL/GenBank/DDBJ databases">
        <title>A 100% complete, gapless, phased diploid assembly of the Scenedesmus obliquus UTEX 3031 genome.</title>
        <authorList>
            <person name="Biondi T.C."/>
            <person name="Hanschen E.R."/>
            <person name="Kwon T."/>
            <person name="Eng W."/>
            <person name="Kruse C.P.S."/>
            <person name="Koehler S.I."/>
            <person name="Kunde Y."/>
            <person name="Gleasner C.D."/>
            <person name="You Mak K.T."/>
            <person name="Polle J."/>
            <person name="Hovde B.T."/>
            <person name="Starkenburg S.R."/>
        </authorList>
    </citation>
    <scope>NUCLEOTIDE SEQUENCE [LARGE SCALE GENOMIC DNA]</scope>
    <source>
        <strain evidence="11 12">DOE0152z</strain>
    </source>
</reference>
<evidence type="ECO:0000256" key="6">
    <source>
        <dbReference type="ARBA" id="ARBA00022676"/>
    </source>
</evidence>
<name>A0ABY8U9V4_TETOB</name>
<evidence type="ECO:0000256" key="3">
    <source>
        <dbReference type="ARBA" id="ARBA00005684"/>
    </source>
</evidence>
<comment type="catalytic activity">
    <reaction evidence="1">
        <text>Transfers a segment of a (1-&gt;4)-alpha-D-glucan to a new position in an acceptor, which may be glucose or a (1-&gt;4)-alpha-D-glucan.</text>
        <dbReference type="EC" id="2.4.1.25"/>
    </reaction>
</comment>
<evidence type="ECO:0000313" key="11">
    <source>
        <dbReference type="EMBL" id="WIA18223.1"/>
    </source>
</evidence>
<dbReference type="Gene3D" id="3.20.20.80">
    <property type="entry name" value="Glycosidases"/>
    <property type="match status" value="3"/>
</dbReference>
<evidence type="ECO:0000256" key="7">
    <source>
        <dbReference type="ARBA" id="ARBA00022679"/>
    </source>
</evidence>
<dbReference type="EMBL" id="CP126216">
    <property type="protein sequence ID" value="WIA18223.1"/>
    <property type="molecule type" value="Genomic_DNA"/>
</dbReference>
<evidence type="ECO:0000256" key="5">
    <source>
        <dbReference type="ARBA" id="ARBA00022490"/>
    </source>
</evidence>
<sequence>MDKSTGSPPDFFDPNGQNWGFPTYNWEAMAEQGYAWWKSRLGHLGQYFAAYRIDHILGFCRIWEIPGDCATGLLGYFRPSIPVTVKDLEARGMAGADTLERLTEPYVTKALLRKLFGPELAAEAAARYFIEGQGPGGYRFRPEYYSEKVLWEMKARPGSPEWLVQETQTLRKGLLALRQNLLLVTDPEHPGRLYPRFGLMGSASYKELSDAGWRSALAQLHDDYFYKRHDALWRAQALKTLPALMAACDMLICGEDLGFVPACLPPVMHELGLIGLRIQRMPSSPGVEFNNPATYPYLSVASPSCHDVSPLRAWYEEDPERRERFYYSMLGCGGSPPESACPEVARLVVQQHFNCPSVWCILPLQGGCSCAQPHFDCPSVWCILPLQDVFALMPRYSKRPAKEETINDPTVTKHYWRYRMHVCVDDLLADEQLISLLQDLLLLSDRAKLADLPALAAASG</sequence>
<evidence type="ECO:0000256" key="4">
    <source>
        <dbReference type="ARBA" id="ARBA00012560"/>
    </source>
</evidence>
<gene>
    <name evidence="11" type="ORF">OEZ85_009694</name>
</gene>
<evidence type="ECO:0000256" key="10">
    <source>
        <dbReference type="ARBA" id="ARBA00031501"/>
    </source>
</evidence>
<comment type="subcellular location">
    <subcellularLocation>
        <location evidence="2">Cytoplasm</location>
    </subcellularLocation>
</comment>
<organism evidence="11 12">
    <name type="scientific">Tetradesmus obliquus</name>
    <name type="common">Green alga</name>
    <name type="synonym">Acutodesmus obliquus</name>
    <dbReference type="NCBI Taxonomy" id="3088"/>
    <lineage>
        <taxon>Eukaryota</taxon>
        <taxon>Viridiplantae</taxon>
        <taxon>Chlorophyta</taxon>
        <taxon>core chlorophytes</taxon>
        <taxon>Chlorophyceae</taxon>
        <taxon>CS clade</taxon>
        <taxon>Sphaeropleales</taxon>
        <taxon>Scenedesmaceae</taxon>
        <taxon>Tetradesmus</taxon>
    </lineage>
</organism>
<comment type="similarity">
    <text evidence="3">Belongs to the disproportionating enzyme family.</text>
</comment>
<keyword evidence="12" id="KW-1185">Reference proteome</keyword>
<dbReference type="PANTHER" id="PTHR32518">
    <property type="match status" value="1"/>
</dbReference>